<gene>
    <name evidence="1" type="ORF">A2843_01785</name>
</gene>
<dbReference type="PIRSF" id="PIRSF019169">
    <property type="entry name" value="PilM"/>
    <property type="match status" value="1"/>
</dbReference>
<proteinExistence type="predicted"/>
<dbReference type="AlphaFoldDB" id="A0A1G2QUM4"/>
<dbReference type="InterPro" id="IPR005883">
    <property type="entry name" value="PilM"/>
</dbReference>
<reference evidence="1 2" key="1">
    <citation type="journal article" date="2016" name="Nat. Commun.">
        <title>Thousands of microbial genomes shed light on interconnected biogeochemical processes in an aquifer system.</title>
        <authorList>
            <person name="Anantharaman K."/>
            <person name="Brown C.T."/>
            <person name="Hug L.A."/>
            <person name="Sharon I."/>
            <person name="Castelle C.J."/>
            <person name="Probst A.J."/>
            <person name="Thomas B.C."/>
            <person name="Singh A."/>
            <person name="Wilkins M.J."/>
            <person name="Karaoz U."/>
            <person name="Brodie E.L."/>
            <person name="Williams K.H."/>
            <person name="Hubbard S.S."/>
            <person name="Banfield J.F."/>
        </authorList>
    </citation>
    <scope>NUCLEOTIDE SEQUENCE [LARGE SCALE GENOMIC DNA]</scope>
</reference>
<dbReference type="Gene3D" id="3.30.420.40">
    <property type="match status" value="2"/>
</dbReference>
<protein>
    <recommendedName>
        <fullName evidence="3">SHS2 domain-containing protein</fullName>
    </recommendedName>
</protein>
<dbReference type="SUPFAM" id="SSF53067">
    <property type="entry name" value="Actin-like ATPase domain"/>
    <property type="match status" value="2"/>
</dbReference>
<evidence type="ECO:0000313" key="2">
    <source>
        <dbReference type="Proteomes" id="UP000178170"/>
    </source>
</evidence>
<evidence type="ECO:0008006" key="3">
    <source>
        <dbReference type="Google" id="ProtNLM"/>
    </source>
</evidence>
<dbReference type="PANTHER" id="PTHR32432:SF3">
    <property type="entry name" value="ETHANOLAMINE UTILIZATION PROTEIN EUTJ"/>
    <property type="match status" value="1"/>
</dbReference>
<accession>A0A1G2QUM4</accession>
<sequence length="369" mass="41124">MLGFLTLHPQAFGLDISDLSLKVAQLEKKQHGFRLASYGIGELAEGVIEGGEIKNEDKLVSSIQKTLKQVKGKKIRTRYVIAALPEEKAFVQVIQLPRMNKKELAAAIRFQAESYIPYPIDTVYLDFSVIRPLHNHLNHLDVLVASLPREVVDTYMSALKRAGLIPLALEIDAVALTRTVIEKGVTPIPMLVVDIGQARTKVSIFSGYSIRFTTSLSICSKQFTDAVARALHVDEERAEELKRQYGLYTPEDALGQEVFQAVTPVAADFIEQIRKYLEYYETHAPHQHLGKLQKNIKKIMLCGGGANLKGLPEFLMRALKIEVVVGNPWINILSPGTQELPMLSFPESLSYSTALGLALRGVQTRKLYD</sequence>
<name>A0A1G2QUM4_9BACT</name>
<dbReference type="Gene3D" id="3.30.1490.300">
    <property type="match status" value="1"/>
</dbReference>
<dbReference type="NCBIfam" id="TIGR01175">
    <property type="entry name" value="pilM"/>
    <property type="match status" value="1"/>
</dbReference>
<dbReference type="PANTHER" id="PTHR32432">
    <property type="entry name" value="CELL DIVISION PROTEIN FTSA-RELATED"/>
    <property type="match status" value="1"/>
</dbReference>
<dbReference type="Proteomes" id="UP000178170">
    <property type="component" value="Unassembled WGS sequence"/>
</dbReference>
<dbReference type="EMBL" id="MHTS01000020">
    <property type="protein sequence ID" value="OHA64193.1"/>
    <property type="molecule type" value="Genomic_DNA"/>
</dbReference>
<evidence type="ECO:0000313" key="1">
    <source>
        <dbReference type="EMBL" id="OHA64193.1"/>
    </source>
</evidence>
<comment type="caution">
    <text evidence="1">The sequence shown here is derived from an EMBL/GenBank/DDBJ whole genome shotgun (WGS) entry which is preliminary data.</text>
</comment>
<dbReference type="InterPro" id="IPR043129">
    <property type="entry name" value="ATPase_NBD"/>
</dbReference>
<organism evidence="1 2">
    <name type="scientific">Candidatus Wildermuthbacteria bacterium RIFCSPHIGHO2_01_FULL_48_27b</name>
    <dbReference type="NCBI Taxonomy" id="1802447"/>
    <lineage>
        <taxon>Bacteria</taxon>
        <taxon>Candidatus Wildermuthiibacteriota</taxon>
    </lineage>
</organism>
<dbReference type="CDD" id="cd24049">
    <property type="entry name" value="ASKHA_NBD_PilM"/>
    <property type="match status" value="1"/>
</dbReference>
<dbReference type="InterPro" id="IPR050696">
    <property type="entry name" value="FtsA/MreB"/>
</dbReference>
<dbReference type="Pfam" id="PF11104">
    <property type="entry name" value="PilM_2"/>
    <property type="match status" value="1"/>
</dbReference>